<reference evidence="15" key="2">
    <citation type="submission" date="2021-08" db="EMBL/GenBank/DDBJ databases">
        <authorList>
            <person name="Tani A."/>
            <person name="Ola A."/>
            <person name="Ogura Y."/>
            <person name="Katsura K."/>
            <person name="Hayashi T."/>
        </authorList>
    </citation>
    <scope>NUCLEOTIDE SEQUENCE</scope>
    <source>
        <strain evidence="15">DSM 17168</strain>
    </source>
</reference>
<dbReference type="PANTHER" id="PTHR22912">
    <property type="entry name" value="DISULFIDE OXIDOREDUCTASE"/>
    <property type="match status" value="1"/>
</dbReference>
<evidence type="ECO:0000256" key="13">
    <source>
        <dbReference type="SAM" id="MobiDB-lite"/>
    </source>
</evidence>
<dbReference type="Pfam" id="PF00364">
    <property type="entry name" value="Biotin_lipoyl"/>
    <property type="match status" value="1"/>
</dbReference>
<dbReference type="InterPro" id="IPR050151">
    <property type="entry name" value="Class-I_Pyr_Nuc-Dis_Oxidored"/>
</dbReference>
<dbReference type="Gene3D" id="3.30.390.30">
    <property type="match status" value="1"/>
</dbReference>
<keyword evidence="7 12" id="KW-0560">Oxidoreductase</keyword>
<dbReference type="InterPro" id="IPR006258">
    <property type="entry name" value="Lipoamide_DH"/>
</dbReference>
<feature type="domain" description="Lipoyl-binding" evidence="14">
    <location>
        <begin position="3"/>
        <end position="77"/>
    </location>
</feature>
<evidence type="ECO:0000256" key="7">
    <source>
        <dbReference type="ARBA" id="ARBA00023002"/>
    </source>
</evidence>
<dbReference type="PROSITE" id="PS00076">
    <property type="entry name" value="PYRIDINE_REDOX_1"/>
    <property type="match status" value="1"/>
</dbReference>
<evidence type="ECO:0000256" key="11">
    <source>
        <dbReference type="ARBA" id="ARBA00049187"/>
    </source>
</evidence>
<dbReference type="Gene3D" id="3.50.50.60">
    <property type="entry name" value="FAD/NAD(P)-binding domain"/>
    <property type="match status" value="2"/>
</dbReference>
<dbReference type="InterPro" id="IPR003016">
    <property type="entry name" value="2-oxoA_DH_lipoyl-BS"/>
</dbReference>
<evidence type="ECO:0000256" key="2">
    <source>
        <dbReference type="ARBA" id="ARBA00007532"/>
    </source>
</evidence>
<comment type="similarity">
    <text evidence="2 12">Belongs to the class-I pyridine nucleotide-disulfide oxidoreductase family.</text>
</comment>
<gene>
    <name evidence="15" type="primary">sthA</name>
    <name evidence="15" type="ORF">GMJLKIPL_1960</name>
</gene>
<dbReference type="InterPro" id="IPR000089">
    <property type="entry name" value="Biotin_lipoyl"/>
</dbReference>
<evidence type="ECO:0000256" key="9">
    <source>
        <dbReference type="ARBA" id="ARBA00023157"/>
    </source>
</evidence>
<reference evidence="15" key="1">
    <citation type="journal article" date="2021" name="Front. Microbiol.">
        <title>Comprehensive Comparative Genomics and Phenotyping of Methylobacterium Species.</title>
        <authorList>
            <person name="Alessa O."/>
            <person name="Ogura Y."/>
            <person name="Fujitani Y."/>
            <person name="Takami H."/>
            <person name="Hayashi T."/>
            <person name="Sahin N."/>
            <person name="Tani A."/>
        </authorList>
    </citation>
    <scope>NUCLEOTIDE SEQUENCE</scope>
    <source>
        <strain evidence="15">DSM 17168</strain>
    </source>
</reference>
<evidence type="ECO:0000256" key="12">
    <source>
        <dbReference type="RuleBase" id="RU003692"/>
    </source>
</evidence>
<comment type="miscellaneous">
    <text evidence="12">The active site is a redox-active disulfide bond.</text>
</comment>
<dbReference type="InterPro" id="IPR011053">
    <property type="entry name" value="Single_hybrid_motif"/>
</dbReference>
<evidence type="ECO:0000313" key="16">
    <source>
        <dbReference type="Proteomes" id="UP001055153"/>
    </source>
</evidence>
<dbReference type="InterPro" id="IPR036188">
    <property type="entry name" value="FAD/NAD-bd_sf"/>
</dbReference>
<dbReference type="Gene3D" id="2.40.50.100">
    <property type="match status" value="1"/>
</dbReference>
<protein>
    <recommendedName>
        <fullName evidence="3 12">Dihydrolipoyl dehydrogenase</fullName>
        <ecNumber evidence="3 12">1.8.1.4</ecNumber>
    </recommendedName>
</protein>
<proteinExistence type="inferred from homology"/>
<dbReference type="NCBIfam" id="TIGR01350">
    <property type="entry name" value="lipoamide_DH"/>
    <property type="match status" value="1"/>
</dbReference>
<dbReference type="SUPFAM" id="SSF51230">
    <property type="entry name" value="Single hybrid motif"/>
    <property type="match status" value="1"/>
</dbReference>
<dbReference type="SUPFAM" id="SSF55424">
    <property type="entry name" value="FAD/NAD-linked reductases, dimerisation (C-terminal) domain"/>
    <property type="match status" value="1"/>
</dbReference>
<dbReference type="Pfam" id="PF07992">
    <property type="entry name" value="Pyr_redox_2"/>
    <property type="match status" value="1"/>
</dbReference>
<dbReference type="RefSeq" id="WP_238234921.1">
    <property type="nucleotide sequence ID" value="NZ_BPQQ01000022.1"/>
</dbReference>
<keyword evidence="6 12" id="KW-0274">FAD</keyword>
<evidence type="ECO:0000256" key="10">
    <source>
        <dbReference type="ARBA" id="ARBA00023284"/>
    </source>
</evidence>
<evidence type="ECO:0000256" key="8">
    <source>
        <dbReference type="ARBA" id="ARBA00023027"/>
    </source>
</evidence>
<keyword evidence="4 12" id="KW-0285">Flavoprotein</keyword>
<evidence type="ECO:0000256" key="6">
    <source>
        <dbReference type="ARBA" id="ARBA00022827"/>
    </source>
</evidence>
<evidence type="ECO:0000256" key="1">
    <source>
        <dbReference type="ARBA" id="ARBA00001938"/>
    </source>
</evidence>
<keyword evidence="9" id="KW-1015">Disulfide bond</keyword>
<evidence type="ECO:0000259" key="14">
    <source>
        <dbReference type="PROSITE" id="PS50968"/>
    </source>
</evidence>
<dbReference type="Pfam" id="PF02852">
    <property type="entry name" value="Pyr_redox_dim"/>
    <property type="match status" value="1"/>
</dbReference>
<feature type="region of interest" description="Disordered" evidence="13">
    <location>
        <begin position="96"/>
        <end position="133"/>
    </location>
</feature>
<dbReference type="PROSITE" id="PS00189">
    <property type="entry name" value="LIPOYL"/>
    <property type="match status" value="1"/>
</dbReference>
<dbReference type="PRINTS" id="PR00411">
    <property type="entry name" value="PNDRDTASEI"/>
</dbReference>
<dbReference type="InterPro" id="IPR023753">
    <property type="entry name" value="FAD/NAD-binding_dom"/>
</dbReference>
<keyword evidence="8 12" id="KW-0520">NAD</keyword>
<dbReference type="InterPro" id="IPR004099">
    <property type="entry name" value="Pyr_nucl-diS_OxRdtase_dimer"/>
</dbReference>
<name>A0ABQ4SA27_9HYPH</name>
<accession>A0ABQ4SA27</accession>
<dbReference type="InterPro" id="IPR012999">
    <property type="entry name" value="Pyr_OxRdtase_I_AS"/>
</dbReference>
<dbReference type="EC" id="1.8.1.4" evidence="3 12"/>
<keyword evidence="16" id="KW-1185">Reference proteome</keyword>
<keyword evidence="5" id="KW-0450">Lipoyl</keyword>
<comment type="cofactor">
    <cofactor evidence="12">
        <name>FAD</name>
        <dbReference type="ChEBI" id="CHEBI:57692"/>
    </cofactor>
    <text evidence="12">Binds 1 FAD per subunit.</text>
</comment>
<evidence type="ECO:0000313" key="15">
    <source>
        <dbReference type="EMBL" id="GJE00042.1"/>
    </source>
</evidence>
<sequence length="612" mass="62898">MSQNEVRLPDIGDFKDVPIIEVVVKPGDQIGIDDTLIVLESDKATMDVPSPVAGTVAEVKVKPGDKVSQGDLILLLSGAAAGTGAAKPQVAETAAPKAAPAAGGHAPGEGQAGYGSSAAAGGNGAAPAAPAPRAAAPVSGEEMRAEVLVLGAGPGGYTAAFRAADLGKKVVLVERWASLGGVCLNVGCIPSKALLHAAKVIDESHAMASHGISFAAPSIDIDKLRGWKDGVVKKLTGGLGGLAKQRKVTVVTGTARFVSPHQIAVEHEGRTRIIGFEQAIIAAGSEPVRMPFIPHDDPRVIDSTGALELDGIPKRLLVIGGGIIGLEMATVYHALGAKVTIVELMDQIIPGADKDIVTPLMKRISKQYEAIHLKAKVTAVEALPEGLKVTFEGGSAPASDTFDKILVSVGRRPNGKLIGAEAAGVAVDERGFIPVDRQMRTNVPHIFAIGDVVGQPMLAHKATHEGKVAAETAAGKNSFFDAKVIPSVAYTDPEVAWVGLTENEAKAKGLKVGKGVFPWAASGRSLALGRDEGLTKVLLDETTDRILGCGIVGPSAGDLIAEAALAIEMGADASDIGLTIHPHPTLSETVGMAAEAFEGTITDLYMPKRAAH</sequence>
<comment type="catalytic activity">
    <reaction evidence="11 12">
        <text>N(6)-[(R)-dihydrolipoyl]-L-lysyl-[protein] + NAD(+) = N(6)-[(R)-lipoyl]-L-lysyl-[protein] + NADH + H(+)</text>
        <dbReference type="Rhea" id="RHEA:15045"/>
        <dbReference type="Rhea" id="RHEA-COMP:10474"/>
        <dbReference type="Rhea" id="RHEA-COMP:10475"/>
        <dbReference type="ChEBI" id="CHEBI:15378"/>
        <dbReference type="ChEBI" id="CHEBI:57540"/>
        <dbReference type="ChEBI" id="CHEBI:57945"/>
        <dbReference type="ChEBI" id="CHEBI:83099"/>
        <dbReference type="ChEBI" id="CHEBI:83100"/>
        <dbReference type="EC" id="1.8.1.4"/>
    </reaction>
</comment>
<keyword evidence="10 12" id="KW-0676">Redox-active center</keyword>
<evidence type="ECO:0000256" key="3">
    <source>
        <dbReference type="ARBA" id="ARBA00012608"/>
    </source>
</evidence>
<evidence type="ECO:0000256" key="4">
    <source>
        <dbReference type="ARBA" id="ARBA00022630"/>
    </source>
</evidence>
<dbReference type="InterPro" id="IPR016156">
    <property type="entry name" value="FAD/NAD-linked_Rdtase_dimer_sf"/>
</dbReference>
<dbReference type="CDD" id="cd06849">
    <property type="entry name" value="lipoyl_domain"/>
    <property type="match status" value="1"/>
</dbReference>
<dbReference type="PANTHER" id="PTHR22912:SF160">
    <property type="entry name" value="DIHYDROLIPOYL DEHYDROGENASE"/>
    <property type="match status" value="1"/>
</dbReference>
<dbReference type="EMBL" id="BPQQ01000022">
    <property type="protein sequence ID" value="GJE00042.1"/>
    <property type="molecule type" value="Genomic_DNA"/>
</dbReference>
<feature type="compositionally biased region" description="Low complexity" evidence="13">
    <location>
        <begin position="114"/>
        <end position="133"/>
    </location>
</feature>
<dbReference type="SUPFAM" id="SSF51905">
    <property type="entry name" value="FAD/NAD(P)-binding domain"/>
    <property type="match status" value="1"/>
</dbReference>
<organism evidence="15 16">
    <name type="scientific">Methylobacterium isbiliense</name>
    <dbReference type="NCBI Taxonomy" id="315478"/>
    <lineage>
        <taxon>Bacteria</taxon>
        <taxon>Pseudomonadati</taxon>
        <taxon>Pseudomonadota</taxon>
        <taxon>Alphaproteobacteria</taxon>
        <taxon>Hyphomicrobiales</taxon>
        <taxon>Methylobacteriaceae</taxon>
        <taxon>Methylobacterium</taxon>
    </lineage>
</organism>
<dbReference type="Proteomes" id="UP001055153">
    <property type="component" value="Unassembled WGS sequence"/>
</dbReference>
<comment type="caution">
    <text evidence="15">The sequence shown here is derived from an EMBL/GenBank/DDBJ whole genome shotgun (WGS) entry which is preliminary data.</text>
</comment>
<dbReference type="PROSITE" id="PS50968">
    <property type="entry name" value="BIOTINYL_LIPOYL"/>
    <property type="match status" value="1"/>
</dbReference>
<evidence type="ECO:0000256" key="5">
    <source>
        <dbReference type="ARBA" id="ARBA00022823"/>
    </source>
</evidence>
<dbReference type="PRINTS" id="PR00368">
    <property type="entry name" value="FADPNR"/>
</dbReference>
<comment type="cofactor">
    <cofactor evidence="1">
        <name>(R)-lipoate</name>
        <dbReference type="ChEBI" id="CHEBI:83088"/>
    </cofactor>
</comment>